<dbReference type="AlphaFoldDB" id="A0A8J2YF74"/>
<protein>
    <recommendedName>
        <fullName evidence="5">TrbL/VirB6 plasmid conjugal transfer protein</fullName>
    </recommendedName>
</protein>
<feature type="transmembrane region" description="Helical" evidence="1">
    <location>
        <begin position="395"/>
        <end position="416"/>
    </location>
</feature>
<organism evidence="3 4">
    <name type="scientific">Marinithermofilum abyssi</name>
    <dbReference type="NCBI Taxonomy" id="1571185"/>
    <lineage>
        <taxon>Bacteria</taxon>
        <taxon>Bacillati</taxon>
        <taxon>Bacillota</taxon>
        <taxon>Bacilli</taxon>
        <taxon>Bacillales</taxon>
        <taxon>Thermoactinomycetaceae</taxon>
        <taxon>Marinithermofilum</taxon>
    </lineage>
</organism>
<dbReference type="Proteomes" id="UP000625210">
    <property type="component" value="Unassembled WGS sequence"/>
</dbReference>
<feature type="transmembrane region" description="Helical" evidence="1">
    <location>
        <begin position="370"/>
        <end position="389"/>
    </location>
</feature>
<evidence type="ECO:0000313" key="3">
    <source>
        <dbReference type="EMBL" id="GGE28665.1"/>
    </source>
</evidence>
<dbReference type="RefSeq" id="WP_188649023.1">
    <property type="nucleotide sequence ID" value="NZ_BMHQ01000018.1"/>
</dbReference>
<name>A0A8J2YF74_9BACL</name>
<proteinExistence type="predicted"/>
<evidence type="ECO:0000256" key="1">
    <source>
        <dbReference type="SAM" id="Phobius"/>
    </source>
</evidence>
<feature type="transmembrane region" description="Helical" evidence="1">
    <location>
        <begin position="437"/>
        <end position="457"/>
    </location>
</feature>
<keyword evidence="4" id="KW-1185">Reference proteome</keyword>
<gene>
    <name evidence="3" type="ORF">GCM10011571_33460</name>
</gene>
<feature type="chain" id="PRO_5035275349" description="TrbL/VirB6 plasmid conjugal transfer protein" evidence="2">
    <location>
        <begin position="28"/>
        <end position="735"/>
    </location>
</feature>
<feature type="transmembrane region" description="Helical" evidence="1">
    <location>
        <begin position="168"/>
        <end position="189"/>
    </location>
</feature>
<keyword evidence="2" id="KW-0732">Signal</keyword>
<accession>A0A8J2YF74</accession>
<keyword evidence="1" id="KW-0472">Membrane</keyword>
<keyword evidence="1" id="KW-1133">Transmembrane helix</keyword>
<feature type="signal peptide" evidence="2">
    <location>
        <begin position="1"/>
        <end position="27"/>
    </location>
</feature>
<sequence length="735" mass="82831">MKRTAAILLLLIIAPILILAPLTPALAANEKSALENMVKAPSTDDEQDEQKYVPFYDKYPVTNYQVDFLQGEEDDWIGFNNKLNSLNSYVFIFEIFCIKMLAYMLQFAYKSIHILKEVQGVLVDLITAIKDAIWGELLGIMILLIGGWCLWKGFLQGNLPEMWQGLQQSFVILLAGFTFFLMGPTILGWGMNMADNISKGLLNEITSVKAFQQNELIKAKDPITRAGEQLMVNFGYIPWQLEVFGDYPRKNENGEYVGRDKEIKEDSEKLIKLNPYNMKEAAQRVDLVREWTGTKDTTIQVGGMTFGGGMIGQIMKYGSAGLSKAFNYVFGEDDKEQKANEKKEAQKQKKGEEVDIKYPSLTLFGMVPRWVITIINGIIGAIYGTVLLLHAASIVYYQLLAIILTVISPVPFFLALHPAKGPQVLRPWAERLIAATYYKVVISLLLGLILLFSSMGYLIGDQLAGWLGSIGMQILVIWVLWREKDHILSMINAPFSWYQRWQVGITDQPAEQSIKEAGEEVLEAGKKTGRMTAAAGLAAAGQAHTAAAVAGGGMKAGLMSTLFSGGGMVFGEKKQTSTPSSTAVDVDVPPESFSQRVADVIRGSSLKSTEDDYVPQGFTVKNGDYMEEPPENPYKPNTPEQHVFMDMISEHQNPYNKADRRKYYDEVLSKVKDRKLRNRYLGALNQIGRDTQVFEKRYRQQKMDHDAAIIEEELRAQEEAFEKQQKQQRKWRWFR</sequence>
<evidence type="ECO:0000313" key="4">
    <source>
        <dbReference type="Proteomes" id="UP000625210"/>
    </source>
</evidence>
<dbReference type="EMBL" id="BMHQ01000018">
    <property type="protein sequence ID" value="GGE28665.1"/>
    <property type="molecule type" value="Genomic_DNA"/>
</dbReference>
<feature type="transmembrane region" description="Helical" evidence="1">
    <location>
        <begin position="463"/>
        <end position="481"/>
    </location>
</feature>
<evidence type="ECO:0008006" key="5">
    <source>
        <dbReference type="Google" id="ProtNLM"/>
    </source>
</evidence>
<keyword evidence="1" id="KW-0812">Transmembrane</keyword>
<feature type="transmembrane region" description="Helical" evidence="1">
    <location>
        <begin position="121"/>
        <end position="148"/>
    </location>
</feature>
<reference evidence="3" key="1">
    <citation type="journal article" date="2014" name="Int. J. Syst. Evol. Microbiol.">
        <title>Complete genome sequence of Corynebacterium casei LMG S-19264T (=DSM 44701T), isolated from a smear-ripened cheese.</title>
        <authorList>
            <consortium name="US DOE Joint Genome Institute (JGI-PGF)"/>
            <person name="Walter F."/>
            <person name="Albersmeier A."/>
            <person name="Kalinowski J."/>
            <person name="Ruckert C."/>
        </authorList>
    </citation>
    <scope>NUCLEOTIDE SEQUENCE</scope>
    <source>
        <strain evidence="3">CGMCC 1.15179</strain>
    </source>
</reference>
<evidence type="ECO:0000256" key="2">
    <source>
        <dbReference type="SAM" id="SignalP"/>
    </source>
</evidence>
<feature type="transmembrane region" description="Helical" evidence="1">
    <location>
        <begin position="89"/>
        <end position="109"/>
    </location>
</feature>
<comment type="caution">
    <text evidence="3">The sequence shown here is derived from an EMBL/GenBank/DDBJ whole genome shotgun (WGS) entry which is preliminary data.</text>
</comment>
<reference evidence="3" key="2">
    <citation type="submission" date="2020-09" db="EMBL/GenBank/DDBJ databases">
        <authorList>
            <person name="Sun Q."/>
            <person name="Zhou Y."/>
        </authorList>
    </citation>
    <scope>NUCLEOTIDE SEQUENCE</scope>
    <source>
        <strain evidence="3">CGMCC 1.15179</strain>
    </source>
</reference>